<sequence length="112" mass="11039">GGGGPGGNLGILGMRRLESGLLLGQAGLIVKRAASTASSTATNTATGTDMGGPPGPASSITRAGFDSHPGRNSSATHLPAAGEHLDMRALLAGPLSRSFTDARSSRTGLAMQ</sequence>
<evidence type="ECO:0000256" key="1">
    <source>
        <dbReference type="SAM" id="MobiDB-lite"/>
    </source>
</evidence>
<feature type="region of interest" description="Disordered" evidence="1">
    <location>
        <begin position="93"/>
        <end position="112"/>
    </location>
</feature>
<gene>
    <name evidence="2" type="ORF">Agub_g12276</name>
</gene>
<feature type="region of interest" description="Disordered" evidence="1">
    <location>
        <begin position="33"/>
        <end position="81"/>
    </location>
</feature>
<proteinExistence type="predicted"/>
<dbReference type="Proteomes" id="UP001054857">
    <property type="component" value="Unassembled WGS sequence"/>
</dbReference>
<name>A0AAD3DY09_9CHLO</name>
<accession>A0AAD3DY09</accession>
<dbReference type="EMBL" id="BMAR01000035">
    <property type="protein sequence ID" value="GFR50125.1"/>
    <property type="molecule type" value="Genomic_DNA"/>
</dbReference>
<dbReference type="AlphaFoldDB" id="A0AAD3DY09"/>
<organism evidence="2 3">
    <name type="scientific">Astrephomene gubernaculifera</name>
    <dbReference type="NCBI Taxonomy" id="47775"/>
    <lineage>
        <taxon>Eukaryota</taxon>
        <taxon>Viridiplantae</taxon>
        <taxon>Chlorophyta</taxon>
        <taxon>core chlorophytes</taxon>
        <taxon>Chlorophyceae</taxon>
        <taxon>CS clade</taxon>
        <taxon>Chlamydomonadales</taxon>
        <taxon>Astrephomenaceae</taxon>
        <taxon>Astrephomene</taxon>
    </lineage>
</organism>
<feature type="non-terminal residue" evidence="2">
    <location>
        <position position="1"/>
    </location>
</feature>
<protein>
    <submittedName>
        <fullName evidence="2">Uncharacterized protein</fullName>
    </submittedName>
</protein>
<evidence type="ECO:0000313" key="2">
    <source>
        <dbReference type="EMBL" id="GFR50125.1"/>
    </source>
</evidence>
<feature type="non-terminal residue" evidence="2">
    <location>
        <position position="112"/>
    </location>
</feature>
<keyword evidence="3" id="KW-1185">Reference proteome</keyword>
<comment type="caution">
    <text evidence="2">The sequence shown here is derived from an EMBL/GenBank/DDBJ whole genome shotgun (WGS) entry which is preliminary data.</text>
</comment>
<evidence type="ECO:0000313" key="3">
    <source>
        <dbReference type="Proteomes" id="UP001054857"/>
    </source>
</evidence>
<reference evidence="2 3" key="1">
    <citation type="journal article" date="2021" name="Sci. Rep.">
        <title>Genome sequencing of the multicellular alga Astrephomene provides insights into convergent evolution of germ-soma differentiation.</title>
        <authorList>
            <person name="Yamashita S."/>
            <person name="Yamamoto K."/>
            <person name="Matsuzaki R."/>
            <person name="Suzuki S."/>
            <person name="Yamaguchi H."/>
            <person name="Hirooka S."/>
            <person name="Minakuchi Y."/>
            <person name="Miyagishima S."/>
            <person name="Kawachi M."/>
            <person name="Toyoda A."/>
            <person name="Nozaki H."/>
        </authorList>
    </citation>
    <scope>NUCLEOTIDE SEQUENCE [LARGE SCALE GENOMIC DNA]</scope>
    <source>
        <strain evidence="2 3">NIES-4017</strain>
    </source>
</reference>
<feature type="compositionally biased region" description="Polar residues" evidence="1">
    <location>
        <begin position="97"/>
        <end position="112"/>
    </location>
</feature>
<feature type="compositionally biased region" description="Low complexity" evidence="1">
    <location>
        <begin position="33"/>
        <end position="46"/>
    </location>
</feature>